<gene>
    <name evidence="1" type="ORF">J1605_016149</name>
</gene>
<dbReference type="Proteomes" id="UP001159641">
    <property type="component" value="Unassembled WGS sequence"/>
</dbReference>
<dbReference type="EMBL" id="JAIQCJ010002574">
    <property type="protein sequence ID" value="KAJ8775751.1"/>
    <property type="molecule type" value="Genomic_DNA"/>
</dbReference>
<evidence type="ECO:0000313" key="1">
    <source>
        <dbReference type="EMBL" id="KAJ8775751.1"/>
    </source>
</evidence>
<dbReference type="AlphaFoldDB" id="A0AB34G7R7"/>
<sequence>MEGLFSCLTQSQYSIIFFNVLFVQRKCMQPKDFIPKTPENDKRLQKKFEKMAKELQQQKTTLDMEFSLASVHPEACHPPGPQTCSEVVSQLLCPLRPSLQHPMRASGSALAGLPAAVSLASTSLLQPEGCTSELTWTPRPGFNGPQCRPKEKTLRVMMLLFSCSKLMAPWCTVPQLESAVATTVQRGRDCRRRRRNGRIFSPPVSDTSCDGNYDVGFL</sequence>
<reference evidence="1 2" key="1">
    <citation type="submission" date="2022-11" db="EMBL/GenBank/DDBJ databases">
        <title>Whole genome sequence of Eschrichtius robustus ER-17-0199.</title>
        <authorList>
            <person name="Bruniche-Olsen A."/>
            <person name="Black A.N."/>
            <person name="Fields C.J."/>
            <person name="Walden K."/>
            <person name="Dewoody J.A."/>
        </authorList>
    </citation>
    <scope>NUCLEOTIDE SEQUENCE [LARGE SCALE GENOMIC DNA]</scope>
    <source>
        <strain evidence="1">ER-17-0199</strain>
        <tissue evidence="1">Blubber</tissue>
    </source>
</reference>
<keyword evidence="2" id="KW-1185">Reference proteome</keyword>
<accession>A0AB34G7R7</accession>
<protein>
    <submittedName>
        <fullName evidence="1">Uncharacterized protein</fullName>
    </submittedName>
</protein>
<evidence type="ECO:0000313" key="2">
    <source>
        <dbReference type="Proteomes" id="UP001159641"/>
    </source>
</evidence>
<organism evidence="1 2">
    <name type="scientific">Eschrichtius robustus</name>
    <name type="common">California gray whale</name>
    <name type="synonym">Eschrichtius gibbosus</name>
    <dbReference type="NCBI Taxonomy" id="9764"/>
    <lineage>
        <taxon>Eukaryota</taxon>
        <taxon>Metazoa</taxon>
        <taxon>Chordata</taxon>
        <taxon>Craniata</taxon>
        <taxon>Vertebrata</taxon>
        <taxon>Euteleostomi</taxon>
        <taxon>Mammalia</taxon>
        <taxon>Eutheria</taxon>
        <taxon>Laurasiatheria</taxon>
        <taxon>Artiodactyla</taxon>
        <taxon>Whippomorpha</taxon>
        <taxon>Cetacea</taxon>
        <taxon>Mysticeti</taxon>
        <taxon>Eschrichtiidae</taxon>
        <taxon>Eschrichtius</taxon>
    </lineage>
</organism>
<name>A0AB34G7R7_ESCRO</name>
<proteinExistence type="predicted"/>
<comment type="caution">
    <text evidence="1">The sequence shown here is derived from an EMBL/GenBank/DDBJ whole genome shotgun (WGS) entry which is preliminary data.</text>
</comment>